<evidence type="ECO:0000256" key="1">
    <source>
        <dbReference type="SAM" id="MobiDB-lite"/>
    </source>
</evidence>
<protein>
    <submittedName>
        <fullName evidence="2">Uncharacterized protein</fullName>
    </submittedName>
</protein>
<feature type="compositionally biased region" description="Basic and acidic residues" evidence="1">
    <location>
        <begin position="82"/>
        <end position="102"/>
    </location>
</feature>
<accession>A0A318JSD1</accession>
<dbReference type="AlphaFoldDB" id="A0A318JSD1"/>
<sequence>MRPPRCARLTKCLSCSTALVEIAAPAFARRLLHGHCPRERLSRERNRHCSPDERRSPRRNDSTSPAPGTRSRPRSNRASPHAGERTVARGLLHEPRPREPHSRARNQHPRLCWAARRRETHCRACLPGASSDHRAVRDQRNVCHAPPLSSGSRRMATDYEGCPVLAPVCPDCRRHGSAGRCGERAQRRPGGTRLVWRRFGDPAGRTRRRTMPWRGVPVATIEDRHSTTASADRRAPRAQSRADIMRLPWG</sequence>
<organism evidence="2 3">
    <name type="scientific">Nocardia tenerifensis</name>
    <dbReference type="NCBI Taxonomy" id="228006"/>
    <lineage>
        <taxon>Bacteria</taxon>
        <taxon>Bacillati</taxon>
        <taxon>Actinomycetota</taxon>
        <taxon>Actinomycetes</taxon>
        <taxon>Mycobacteriales</taxon>
        <taxon>Nocardiaceae</taxon>
        <taxon>Nocardia</taxon>
    </lineage>
</organism>
<feature type="compositionally biased region" description="Basic and acidic residues" evidence="1">
    <location>
        <begin position="224"/>
        <end position="235"/>
    </location>
</feature>
<proteinExistence type="predicted"/>
<gene>
    <name evidence="2" type="ORF">DFR70_116134</name>
</gene>
<evidence type="ECO:0000313" key="3">
    <source>
        <dbReference type="Proteomes" id="UP000247569"/>
    </source>
</evidence>
<keyword evidence="3" id="KW-1185">Reference proteome</keyword>
<comment type="caution">
    <text evidence="2">The sequence shown here is derived from an EMBL/GenBank/DDBJ whole genome shotgun (WGS) entry which is preliminary data.</text>
</comment>
<name>A0A318JSD1_9NOCA</name>
<feature type="compositionally biased region" description="Basic and acidic residues" evidence="1">
    <location>
        <begin position="41"/>
        <end position="61"/>
    </location>
</feature>
<feature type="region of interest" description="Disordered" evidence="1">
    <location>
        <begin position="41"/>
        <end position="106"/>
    </location>
</feature>
<dbReference type="Proteomes" id="UP000247569">
    <property type="component" value="Unassembled WGS sequence"/>
</dbReference>
<feature type="region of interest" description="Disordered" evidence="1">
    <location>
        <begin position="224"/>
        <end position="250"/>
    </location>
</feature>
<dbReference type="EMBL" id="QJKF01000016">
    <property type="protein sequence ID" value="PXX57904.1"/>
    <property type="molecule type" value="Genomic_DNA"/>
</dbReference>
<reference evidence="2 3" key="1">
    <citation type="submission" date="2018-05" db="EMBL/GenBank/DDBJ databases">
        <title>Genomic Encyclopedia of Type Strains, Phase IV (KMG-IV): sequencing the most valuable type-strain genomes for metagenomic binning, comparative biology and taxonomic classification.</title>
        <authorList>
            <person name="Goeker M."/>
        </authorList>
    </citation>
    <scope>NUCLEOTIDE SEQUENCE [LARGE SCALE GENOMIC DNA]</scope>
    <source>
        <strain evidence="2 3">DSM 44704</strain>
    </source>
</reference>
<evidence type="ECO:0000313" key="2">
    <source>
        <dbReference type="EMBL" id="PXX57904.1"/>
    </source>
</evidence>